<accession>A0AAJ1D206</accession>
<dbReference type="PROSITE" id="PS51257">
    <property type="entry name" value="PROKAR_LIPOPROTEIN"/>
    <property type="match status" value="1"/>
</dbReference>
<feature type="signal peptide" evidence="1">
    <location>
        <begin position="1"/>
        <end position="25"/>
    </location>
</feature>
<name>A0AAJ1D206_PANAN</name>
<evidence type="ECO:0008006" key="4">
    <source>
        <dbReference type="Google" id="ProtNLM"/>
    </source>
</evidence>
<reference evidence="2" key="1">
    <citation type="submission" date="2022-06" db="EMBL/GenBank/DDBJ databases">
        <title>Dynamics of rice microbiomes reveals core vertical transmitted seed endophytes.</title>
        <authorList>
            <person name="Liao K."/>
            <person name="Zhang X."/>
        </authorList>
    </citation>
    <scope>NUCLEOTIDE SEQUENCE</scope>
    <source>
        <strain evidence="2">JT1-17</strain>
    </source>
</reference>
<dbReference type="Proteomes" id="UP001208888">
    <property type="component" value="Unassembled WGS sequence"/>
</dbReference>
<comment type="caution">
    <text evidence="2">The sequence shown here is derived from an EMBL/GenBank/DDBJ whole genome shotgun (WGS) entry which is preliminary data.</text>
</comment>
<evidence type="ECO:0000313" key="2">
    <source>
        <dbReference type="EMBL" id="MCW0344901.1"/>
    </source>
</evidence>
<feature type="chain" id="PRO_5042486271" description="Secreted protein" evidence="1">
    <location>
        <begin position="26"/>
        <end position="185"/>
    </location>
</feature>
<proteinExistence type="predicted"/>
<evidence type="ECO:0000256" key="1">
    <source>
        <dbReference type="SAM" id="SignalP"/>
    </source>
</evidence>
<protein>
    <recommendedName>
        <fullName evidence="4">Secreted protein</fullName>
    </recommendedName>
</protein>
<gene>
    <name evidence="2" type="ORF">NB703_002994</name>
</gene>
<dbReference type="EMBL" id="JANFVX010000011">
    <property type="protein sequence ID" value="MCW0344901.1"/>
    <property type="molecule type" value="Genomic_DNA"/>
</dbReference>
<organism evidence="2 3">
    <name type="scientific">Pantoea ananas</name>
    <name type="common">Erwinia uredovora</name>
    <dbReference type="NCBI Taxonomy" id="553"/>
    <lineage>
        <taxon>Bacteria</taxon>
        <taxon>Pseudomonadati</taxon>
        <taxon>Pseudomonadota</taxon>
        <taxon>Gammaproteobacteria</taxon>
        <taxon>Enterobacterales</taxon>
        <taxon>Erwiniaceae</taxon>
        <taxon>Pantoea</taxon>
    </lineage>
</organism>
<dbReference type="AlphaFoldDB" id="A0AAJ1D206"/>
<evidence type="ECO:0000313" key="3">
    <source>
        <dbReference type="Proteomes" id="UP001208888"/>
    </source>
</evidence>
<keyword evidence="1" id="KW-0732">Signal</keyword>
<sequence>MLVVIKMFSFFSALVLLLACTRASAEIHAAAGGNVVPGERKSNHLLKGGWNRRIFLLSSPPQRRHPMSASVWLNLPEKRSVSPAHQYTANSHFHSCKPDTKPHVCIHVHHASSAEFISAPTPEKSLRPELNKHTDLLNQTGGRLQYVIVQHESCSSALHRRACFRYLKISAKKLRNTVVPYLRRA</sequence>